<dbReference type="Proteomes" id="UP000034680">
    <property type="component" value="Unassembled WGS sequence"/>
</dbReference>
<feature type="compositionally biased region" description="Gly residues" evidence="1">
    <location>
        <begin position="1"/>
        <end position="13"/>
    </location>
</feature>
<evidence type="ECO:0000256" key="1">
    <source>
        <dbReference type="SAM" id="MobiDB-lite"/>
    </source>
</evidence>
<dbReference type="OrthoDB" id="10067381at2759"/>
<reference evidence="2 3" key="2">
    <citation type="submission" date="2015-05" db="EMBL/GenBank/DDBJ databases">
        <authorList>
            <person name="Morales-Cruz A."/>
            <person name="Amrine K.C."/>
            <person name="Cantu D."/>
        </authorList>
    </citation>
    <scope>NUCLEOTIDE SEQUENCE [LARGE SCALE GENOMIC DNA]</scope>
    <source>
        <strain evidence="2">DA912</strain>
    </source>
</reference>
<gene>
    <name evidence="2" type="ORF">UCDDA912_g08966</name>
</gene>
<keyword evidence="3" id="KW-1185">Reference proteome</keyword>
<dbReference type="Pfam" id="PF08939">
    <property type="entry name" value="Bles03"/>
    <property type="match status" value="1"/>
</dbReference>
<accession>A0A0G2H7C4</accession>
<organism evidence="2 3">
    <name type="scientific">Diaporthe ampelina</name>
    <dbReference type="NCBI Taxonomy" id="1214573"/>
    <lineage>
        <taxon>Eukaryota</taxon>
        <taxon>Fungi</taxon>
        <taxon>Dikarya</taxon>
        <taxon>Ascomycota</taxon>
        <taxon>Pezizomycotina</taxon>
        <taxon>Sordariomycetes</taxon>
        <taxon>Sordariomycetidae</taxon>
        <taxon>Diaporthales</taxon>
        <taxon>Diaporthaceae</taxon>
        <taxon>Diaporthe</taxon>
    </lineage>
</organism>
<dbReference type="SUPFAM" id="SSF55418">
    <property type="entry name" value="eIF4e-like"/>
    <property type="match status" value="1"/>
</dbReference>
<feature type="region of interest" description="Disordered" evidence="1">
    <location>
        <begin position="1"/>
        <end position="23"/>
    </location>
</feature>
<reference evidence="2 3" key="1">
    <citation type="submission" date="2015-05" db="EMBL/GenBank/DDBJ databases">
        <title>Distinctive expansion of gene families associated with plant cell wall degradation and secondary metabolism in the genomes of grapevine trunk pathogens.</title>
        <authorList>
            <person name="Lawrence D.P."/>
            <person name="Travadon R."/>
            <person name="Rolshausen P.E."/>
            <person name="Baumgartner K."/>
        </authorList>
    </citation>
    <scope>NUCLEOTIDE SEQUENCE [LARGE SCALE GENOMIC DNA]</scope>
    <source>
        <strain evidence="2">DA912</strain>
    </source>
</reference>
<dbReference type="AlphaFoldDB" id="A0A0G2H7C4"/>
<dbReference type="InterPro" id="IPR015034">
    <property type="entry name" value="Bles03"/>
</dbReference>
<protein>
    <submittedName>
        <fullName evidence="2">Putative dna polymerase ii large subunit-like protein</fullName>
    </submittedName>
</protein>
<name>A0A0G2H7C4_9PEZI</name>
<sequence>MGQGDGDTVGGGEMTDDSITQAQKRLDQYEGFFQKYRTKTGRISAKIKEEVNNFTGDSELGVAAKISPREEPDRHRLVCIYTRDFNDKDGIARS</sequence>
<dbReference type="Gene3D" id="3.30.760.10">
    <property type="entry name" value="RNA Cap, Translation Initiation Factor Eif4e"/>
    <property type="match status" value="1"/>
</dbReference>
<dbReference type="EMBL" id="LCUC01000416">
    <property type="protein sequence ID" value="KKY31088.1"/>
    <property type="molecule type" value="Genomic_DNA"/>
</dbReference>
<evidence type="ECO:0000313" key="3">
    <source>
        <dbReference type="Proteomes" id="UP000034680"/>
    </source>
</evidence>
<comment type="caution">
    <text evidence="2">The sequence shown here is derived from an EMBL/GenBank/DDBJ whole genome shotgun (WGS) entry which is preliminary data.</text>
</comment>
<dbReference type="InterPro" id="IPR023398">
    <property type="entry name" value="TIF_eIF4e-like"/>
</dbReference>
<evidence type="ECO:0000313" key="2">
    <source>
        <dbReference type="EMBL" id="KKY31088.1"/>
    </source>
</evidence>
<proteinExistence type="predicted"/>